<sequence>MDEKSFAVYIMMNKMRTVNYVGVTSDLVGRVWQHKNKIYDGFTKRYNVNRLVYYECFETAESAIFREKEIKGWSRAKKLKLIESTNPYFKDLYEGIIQ</sequence>
<proteinExistence type="inferred from homology"/>
<dbReference type="InterPro" id="IPR050190">
    <property type="entry name" value="UPF0213_domain"/>
</dbReference>
<dbReference type="PANTHER" id="PTHR34477">
    <property type="entry name" value="UPF0213 PROTEIN YHBQ"/>
    <property type="match status" value="1"/>
</dbReference>
<gene>
    <name evidence="3" type="ORF">A2Y82_02570</name>
</gene>
<dbReference type="InterPro" id="IPR035901">
    <property type="entry name" value="GIY-YIG_endonuc_sf"/>
</dbReference>
<dbReference type="SUPFAM" id="SSF82771">
    <property type="entry name" value="GIY-YIG endonuclease"/>
    <property type="match status" value="1"/>
</dbReference>
<protein>
    <submittedName>
        <fullName evidence="3">Excinuclease ABC subunit C</fullName>
    </submittedName>
</protein>
<organism evidence="3 4">
    <name type="scientific">Candidatus Buchananbacteria bacterium RBG_13_36_9</name>
    <dbReference type="NCBI Taxonomy" id="1797530"/>
    <lineage>
        <taxon>Bacteria</taxon>
        <taxon>Candidatus Buchananiibacteriota</taxon>
    </lineage>
</organism>
<dbReference type="InterPro" id="IPR000305">
    <property type="entry name" value="GIY-YIG_endonuc"/>
</dbReference>
<dbReference type="PROSITE" id="PS50164">
    <property type="entry name" value="GIY_YIG"/>
    <property type="match status" value="1"/>
</dbReference>
<dbReference type="EMBL" id="MHHZ01000014">
    <property type="protein sequence ID" value="OGY41739.1"/>
    <property type="molecule type" value="Genomic_DNA"/>
</dbReference>
<feature type="domain" description="GIY-YIG" evidence="2">
    <location>
        <begin position="4"/>
        <end position="80"/>
    </location>
</feature>
<name>A0A1G1XNV6_9BACT</name>
<dbReference type="AlphaFoldDB" id="A0A1G1XNV6"/>
<dbReference type="Proteomes" id="UP000176498">
    <property type="component" value="Unassembled WGS sequence"/>
</dbReference>
<accession>A0A1G1XNV6</accession>
<dbReference type="CDD" id="cd10448">
    <property type="entry name" value="GIY-YIG_unchar_3"/>
    <property type="match status" value="1"/>
</dbReference>
<dbReference type="Gene3D" id="3.40.1440.10">
    <property type="entry name" value="GIY-YIG endonuclease"/>
    <property type="match status" value="1"/>
</dbReference>
<dbReference type="Pfam" id="PF01541">
    <property type="entry name" value="GIY-YIG"/>
    <property type="match status" value="1"/>
</dbReference>
<evidence type="ECO:0000259" key="2">
    <source>
        <dbReference type="PROSITE" id="PS50164"/>
    </source>
</evidence>
<reference evidence="3 4" key="1">
    <citation type="journal article" date="2016" name="Nat. Commun.">
        <title>Thousands of microbial genomes shed light on interconnected biogeochemical processes in an aquifer system.</title>
        <authorList>
            <person name="Anantharaman K."/>
            <person name="Brown C.T."/>
            <person name="Hug L.A."/>
            <person name="Sharon I."/>
            <person name="Castelle C.J."/>
            <person name="Probst A.J."/>
            <person name="Thomas B.C."/>
            <person name="Singh A."/>
            <person name="Wilkins M.J."/>
            <person name="Karaoz U."/>
            <person name="Brodie E.L."/>
            <person name="Williams K.H."/>
            <person name="Hubbard S.S."/>
            <person name="Banfield J.F."/>
        </authorList>
    </citation>
    <scope>NUCLEOTIDE SEQUENCE [LARGE SCALE GENOMIC DNA]</scope>
</reference>
<comment type="caution">
    <text evidence="3">The sequence shown here is derived from an EMBL/GenBank/DDBJ whole genome shotgun (WGS) entry which is preliminary data.</text>
</comment>
<comment type="similarity">
    <text evidence="1">Belongs to the UPF0213 family.</text>
</comment>
<dbReference type="PANTHER" id="PTHR34477:SF5">
    <property type="entry name" value="BSL5627 PROTEIN"/>
    <property type="match status" value="1"/>
</dbReference>
<evidence type="ECO:0000256" key="1">
    <source>
        <dbReference type="ARBA" id="ARBA00007435"/>
    </source>
</evidence>
<evidence type="ECO:0000313" key="3">
    <source>
        <dbReference type="EMBL" id="OGY41739.1"/>
    </source>
</evidence>
<evidence type="ECO:0000313" key="4">
    <source>
        <dbReference type="Proteomes" id="UP000176498"/>
    </source>
</evidence>